<gene>
    <name evidence="2" type="ORF">UFOPK3774_00399</name>
    <name evidence="3" type="ORF">UFOPK4049_00442</name>
</gene>
<feature type="transmembrane region" description="Helical" evidence="1">
    <location>
        <begin position="12"/>
        <end position="43"/>
    </location>
</feature>
<evidence type="ECO:0000313" key="2">
    <source>
        <dbReference type="EMBL" id="CAB4936973.1"/>
    </source>
</evidence>
<evidence type="ECO:0000256" key="1">
    <source>
        <dbReference type="SAM" id="Phobius"/>
    </source>
</evidence>
<feature type="transmembrane region" description="Helical" evidence="1">
    <location>
        <begin position="55"/>
        <end position="74"/>
    </location>
</feature>
<keyword evidence="1" id="KW-1133">Transmembrane helix</keyword>
<dbReference type="AlphaFoldDB" id="A0A6J7P652"/>
<accession>A0A6J7P652</accession>
<organism evidence="3">
    <name type="scientific">freshwater metagenome</name>
    <dbReference type="NCBI Taxonomy" id="449393"/>
    <lineage>
        <taxon>unclassified sequences</taxon>
        <taxon>metagenomes</taxon>
        <taxon>ecological metagenomes</taxon>
    </lineage>
</organism>
<dbReference type="EMBL" id="CAFBPB010000041">
    <property type="protein sequence ID" value="CAB5001110.1"/>
    <property type="molecule type" value="Genomic_DNA"/>
</dbReference>
<sequence>MSISNRFFSTGGYLAVVIAVAVGAAGYVRSAAIILSLATIAIAMARNAQGRIERYLPILLAIALFVMAIALPHGR</sequence>
<protein>
    <submittedName>
        <fullName evidence="3">Unannotated protein</fullName>
    </submittedName>
</protein>
<evidence type="ECO:0000313" key="3">
    <source>
        <dbReference type="EMBL" id="CAB5001110.1"/>
    </source>
</evidence>
<reference evidence="3" key="1">
    <citation type="submission" date="2020-05" db="EMBL/GenBank/DDBJ databases">
        <authorList>
            <person name="Chiriac C."/>
            <person name="Salcher M."/>
            <person name="Ghai R."/>
            <person name="Kavagutti S V."/>
        </authorList>
    </citation>
    <scope>NUCLEOTIDE SEQUENCE</scope>
</reference>
<name>A0A6J7P652_9ZZZZ</name>
<keyword evidence="1" id="KW-0472">Membrane</keyword>
<proteinExistence type="predicted"/>
<keyword evidence="1" id="KW-0812">Transmembrane</keyword>
<dbReference type="EMBL" id="CAFBNG010000052">
    <property type="protein sequence ID" value="CAB4936973.1"/>
    <property type="molecule type" value="Genomic_DNA"/>
</dbReference>